<dbReference type="EMBL" id="ML977499">
    <property type="protein sequence ID" value="KAF2133566.1"/>
    <property type="molecule type" value="Genomic_DNA"/>
</dbReference>
<proteinExistence type="predicted"/>
<feature type="non-terminal residue" evidence="1">
    <location>
        <position position="1"/>
    </location>
</feature>
<sequence>AQPHEANEPSLLDELFPEASGYIQPHYPEKRTQYPKLDLPDSTPLVRRDLVDRPQNLKEQMLTSFQRGGEQITVLQLIHCSIELAESDFRRLIPKGKHIESWIRDGEFYKVIPGRDPLSLERLPFYYLLFKSPESALAYQKNVSRLHKLSALHRSSDIFSAIPPPRGFLEDGEDLATAMSSYFLKSTTHELRLHTVMQPYNPALRGIIAQGGYRPIVPNLDANGKRIYKVLVHIEGYEPSQWDLWQIFMRHAHDHGIIWPFHPESSAAIHRLREVVNLKTRLLPVSSANPRAFNQSLQSPRVEFDDPSINSLMTSPEDENSAREINQVVMNRVYNRWIVNFAEEDAARRFAVMWHRKVLPELVGRNGKVAWRDAEGEQMCNCEFLW</sequence>
<evidence type="ECO:0000313" key="2">
    <source>
        <dbReference type="Proteomes" id="UP000799771"/>
    </source>
</evidence>
<dbReference type="RefSeq" id="XP_033527953.1">
    <property type="nucleotide sequence ID" value="XM_033662946.1"/>
</dbReference>
<feature type="non-terminal residue" evidence="1">
    <location>
        <position position="386"/>
    </location>
</feature>
<reference evidence="1" key="1">
    <citation type="journal article" date="2020" name="Stud. Mycol.">
        <title>101 Dothideomycetes genomes: a test case for predicting lifestyles and emergence of pathogens.</title>
        <authorList>
            <person name="Haridas S."/>
            <person name="Albert R."/>
            <person name="Binder M."/>
            <person name="Bloem J."/>
            <person name="Labutti K."/>
            <person name="Salamov A."/>
            <person name="Andreopoulos B."/>
            <person name="Baker S."/>
            <person name="Barry K."/>
            <person name="Bills G."/>
            <person name="Bluhm B."/>
            <person name="Cannon C."/>
            <person name="Castanera R."/>
            <person name="Culley D."/>
            <person name="Daum C."/>
            <person name="Ezra D."/>
            <person name="Gonzalez J."/>
            <person name="Henrissat B."/>
            <person name="Kuo A."/>
            <person name="Liang C."/>
            <person name="Lipzen A."/>
            <person name="Lutzoni F."/>
            <person name="Magnuson J."/>
            <person name="Mondo S."/>
            <person name="Nolan M."/>
            <person name="Ohm R."/>
            <person name="Pangilinan J."/>
            <person name="Park H.-J."/>
            <person name="Ramirez L."/>
            <person name="Alfaro M."/>
            <person name="Sun H."/>
            <person name="Tritt A."/>
            <person name="Yoshinaga Y."/>
            <person name="Zwiers L.-H."/>
            <person name="Turgeon B."/>
            <person name="Goodwin S."/>
            <person name="Spatafora J."/>
            <person name="Crous P."/>
            <person name="Grigoriev I."/>
        </authorList>
    </citation>
    <scope>NUCLEOTIDE SEQUENCE</scope>
    <source>
        <strain evidence="1">CBS 119687</strain>
    </source>
</reference>
<dbReference type="Proteomes" id="UP000799771">
    <property type="component" value="Unassembled WGS sequence"/>
</dbReference>
<dbReference type="OrthoDB" id="5332316at2759"/>
<gene>
    <name evidence="1" type="ORF">P153DRAFT_277647</name>
</gene>
<dbReference type="GeneID" id="54403378"/>
<evidence type="ECO:0000313" key="1">
    <source>
        <dbReference type="EMBL" id="KAF2133566.1"/>
    </source>
</evidence>
<accession>A0A6A6APU9</accession>
<dbReference type="AlphaFoldDB" id="A0A6A6APU9"/>
<keyword evidence="2" id="KW-1185">Reference proteome</keyword>
<organism evidence="1 2">
    <name type="scientific">Dothidotthia symphoricarpi CBS 119687</name>
    <dbReference type="NCBI Taxonomy" id="1392245"/>
    <lineage>
        <taxon>Eukaryota</taxon>
        <taxon>Fungi</taxon>
        <taxon>Dikarya</taxon>
        <taxon>Ascomycota</taxon>
        <taxon>Pezizomycotina</taxon>
        <taxon>Dothideomycetes</taxon>
        <taxon>Pleosporomycetidae</taxon>
        <taxon>Pleosporales</taxon>
        <taxon>Dothidotthiaceae</taxon>
        <taxon>Dothidotthia</taxon>
    </lineage>
</organism>
<name>A0A6A6APU9_9PLEO</name>
<protein>
    <submittedName>
        <fullName evidence="1">Uncharacterized protein</fullName>
    </submittedName>
</protein>